<name>A0A158QVW7_MESCO</name>
<evidence type="ECO:0000256" key="1">
    <source>
        <dbReference type="SAM" id="Phobius"/>
    </source>
</evidence>
<sequence length="682" mass="77523">MHALGSTPHTRGYLRPKPVAGPISLVLPPFLMLLFVPFLLLLLPVSVDATVTADRHDLWNRQRLHGIGNELLEKGMIVASYLDGMELSVKINRGASCKKLFYLIGKNQQFGFTITPCTGPLHAIHFHSINTVKDEWVRDGTVFTKWTARTRRSSEIVPGLGRRSWYRPPLRVELLTLDGNPQLQAISKGPNWLRGSGTARLHFTSWGATGDTLVVTVYGQPGTTFRVLWSANISQRYQPHQGYPCLPQPYKSSQIDVCHLGVDSNKLRIRWPPAVNEDSSTKYCVAVNDRISLIHQCSIDAIFNDEQMRRQCNFVYDCTQANHIVLRLPTQLSPYLQEGKSKGLFVNVYTVNTATNLSTAFPPLIPREIPRCVDQRSFTRVWVKLRPVTYVLHWLKDVVFDWPSKYTEVTMFLQPCLRQHKRAHLLYNMEVFHQEAPGQDQDDRPVFTTRIPDRPIVHLPELSQTFDALGGTFRLRLSLLNNSTGRHFVQGEKVARLFFLNATESDPLPQRATTTNMGVQADDGKLQTWDHDKYPVRFDALCATHQVSMTLPISQVPHSYWIKTLSLPEEKMLQQENRTIEGIEERINHCEYSTISLASFLGPETRIHTQSHTSTAGQSSLEVKLPLYYETGHPRFHLVLVYAARTTDVTAAYRSLLVHRVVDVCRTVEQICYASQFNGVCS</sequence>
<organism evidence="4">
    <name type="scientific">Mesocestoides corti</name>
    <name type="common">Flatworm</name>
    <dbReference type="NCBI Taxonomy" id="53468"/>
    <lineage>
        <taxon>Eukaryota</taxon>
        <taxon>Metazoa</taxon>
        <taxon>Spiralia</taxon>
        <taxon>Lophotrochozoa</taxon>
        <taxon>Platyhelminthes</taxon>
        <taxon>Cestoda</taxon>
        <taxon>Eucestoda</taxon>
        <taxon>Cyclophyllidea</taxon>
        <taxon>Mesocestoididae</taxon>
        <taxon>Mesocestoides</taxon>
    </lineage>
</organism>
<evidence type="ECO:0000313" key="4">
    <source>
        <dbReference type="WBParaSite" id="MCU_006509-RA"/>
    </source>
</evidence>
<evidence type="ECO:0000313" key="2">
    <source>
        <dbReference type="EMBL" id="VDD82666.1"/>
    </source>
</evidence>
<accession>A0A158QVW7</accession>
<dbReference type="WBParaSite" id="MCU_006509-RA">
    <property type="protein sequence ID" value="MCU_006509-RA"/>
    <property type="gene ID" value="MCU_006509"/>
</dbReference>
<keyword evidence="3" id="KW-1185">Reference proteome</keyword>
<evidence type="ECO:0000313" key="3">
    <source>
        <dbReference type="Proteomes" id="UP000267029"/>
    </source>
</evidence>
<keyword evidence="1" id="KW-1133">Transmembrane helix</keyword>
<gene>
    <name evidence="2" type="ORF">MCOS_LOCUS8669</name>
</gene>
<dbReference type="EMBL" id="UXSR01005552">
    <property type="protein sequence ID" value="VDD82666.1"/>
    <property type="molecule type" value="Genomic_DNA"/>
</dbReference>
<dbReference type="OrthoDB" id="6240202at2759"/>
<keyword evidence="1" id="KW-0812">Transmembrane</keyword>
<feature type="transmembrane region" description="Helical" evidence="1">
    <location>
        <begin position="21"/>
        <end position="43"/>
    </location>
</feature>
<reference evidence="2 3" key="1">
    <citation type="submission" date="2018-10" db="EMBL/GenBank/DDBJ databases">
        <authorList>
            <consortium name="Pathogen Informatics"/>
        </authorList>
    </citation>
    <scope>NUCLEOTIDE SEQUENCE [LARGE SCALE GENOMIC DNA]</scope>
</reference>
<dbReference type="AlphaFoldDB" id="A0A158QVW7"/>
<dbReference type="Proteomes" id="UP000267029">
    <property type="component" value="Unassembled WGS sequence"/>
</dbReference>
<proteinExistence type="predicted"/>
<protein>
    <submittedName>
        <fullName evidence="4">Fibronectin type-III domain-containing protein</fullName>
    </submittedName>
</protein>
<reference evidence="4" key="2">
    <citation type="submission" date="2019-11" db="UniProtKB">
        <authorList>
            <consortium name="WormBaseParasite"/>
        </authorList>
    </citation>
    <scope>IDENTIFICATION</scope>
</reference>
<keyword evidence="1" id="KW-0472">Membrane</keyword>